<dbReference type="GO" id="GO:0016020">
    <property type="term" value="C:membrane"/>
    <property type="evidence" value="ECO:0007669"/>
    <property type="project" value="InterPro"/>
</dbReference>
<sequence>MGLYEGVSAIDDIVFENCSLPPPASSCKGPDQFWCTDTRACISSLLVCDLIDDCGDMSDESNCIKKFLLEFLFNVFNPYFLSASELQCDFEDGLCNWAQDTEDDFDWTRHQGQTPTLDTGPMKDHTLGTVRGHYLYIETSEPQMYRNQAILLSPEIDATINNDNKTCIFLFHYHMFGSQIYSLAIYKRTMRNTRGQLLWQAFGNKGNRWLKKVLYINSTYPFQVIFCIFPFNNHVTYVVSTAVV</sequence>
<dbReference type="EMBL" id="KV926136">
    <property type="protein sequence ID" value="PIO35527.1"/>
    <property type="molecule type" value="Genomic_DNA"/>
</dbReference>
<dbReference type="AlphaFoldDB" id="A0A2G9S5X2"/>
<dbReference type="InterPro" id="IPR023415">
    <property type="entry name" value="LDLR_class-A_CS"/>
</dbReference>
<keyword evidence="6" id="KW-1185">Reference proteome</keyword>
<dbReference type="PANTHER" id="PTHR23282">
    <property type="entry name" value="APICAL ENDOSOMAL GLYCOPROTEIN PRECURSOR"/>
    <property type="match status" value="1"/>
</dbReference>
<dbReference type="OrthoDB" id="412155at2759"/>
<evidence type="ECO:0000256" key="3">
    <source>
        <dbReference type="PROSITE-ProRule" id="PRU00124"/>
    </source>
</evidence>
<dbReference type="Pfam" id="PF00629">
    <property type="entry name" value="MAM"/>
    <property type="match status" value="1"/>
</dbReference>
<evidence type="ECO:0000313" key="5">
    <source>
        <dbReference type="EMBL" id="PIO35527.1"/>
    </source>
</evidence>
<proteinExistence type="predicted"/>
<evidence type="ECO:0000313" key="6">
    <source>
        <dbReference type="Proteomes" id="UP000228934"/>
    </source>
</evidence>
<organism evidence="5 6">
    <name type="scientific">Aquarana catesbeiana</name>
    <name type="common">American bullfrog</name>
    <name type="synonym">Rana catesbeiana</name>
    <dbReference type="NCBI Taxonomy" id="8400"/>
    <lineage>
        <taxon>Eukaryota</taxon>
        <taxon>Metazoa</taxon>
        <taxon>Chordata</taxon>
        <taxon>Craniata</taxon>
        <taxon>Vertebrata</taxon>
        <taxon>Euteleostomi</taxon>
        <taxon>Amphibia</taxon>
        <taxon>Batrachia</taxon>
        <taxon>Anura</taxon>
        <taxon>Neobatrachia</taxon>
        <taxon>Ranoidea</taxon>
        <taxon>Ranidae</taxon>
        <taxon>Aquarana</taxon>
    </lineage>
</organism>
<dbReference type="CDD" id="cd06263">
    <property type="entry name" value="MAM"/>
    <property type="match status" value="1"/>
</dbReference>
<feature type="domain" description="MAM" evidence="4">
    <location>
        <begin position="86"/>
        <end position="226"/>
    </location>
</feature>
<name>A0A2G9S5X2_AQUCT</name>
<dbReference type="SMART" id="SM00192">
    <property type="entry name" value="LDLa"/>
    <property type="match status" value="1"/>
</dbReference>
<dbReference type="InterPro" id="IPR013320">
    <property type="entry name" value="ConA-like_dom_sf"/>
</dbReference>
<dbReference type="PROSITE" id="PS50060">
    <property type="entry name" value="MAM_2"/>
    <property type="match status" value="1"/>
</dbReference>
<evidence type="ECO:0000259" key="4">
    <source>
        <dbReference type="PROSITE" id="PS50060"/>
    </source>
</evidence>
<dbReference type="FunFam" id="2.60.120.200:FF:000182">
    <property type="entry name" value="MAM and LDL-receptor class A domain-containing protein 1"/>
    <property type="match status" value="1"/>
</dbReference>
<dbReference type="InterPro" id="IPR036055">
    <property type="entry name" value="LDL_receptor-like_sf"/>
</dbReference>
<evidence type="ECO:0000256" key="1">
    <source>
        <dbReference type="ARBA" id="ARBA00022737"/>
    </source>
</evidence>
<feature type="disulfide bond" evidence="3">
    <location>
        <begin position="48"/>
        <end position="63"/>
    </location>
</feature>
<dbReference type="InterPro" id="IPR002172">
    <property type="entry name" value="LDrepeatLR_classA_rpt"/>
</dbReference>
<dbReference type="PROSITE" id="PS01209">
    <property type="entry name" value="LDLRA_1"/>
    <property type="match status" value="1"/>
</dbReference>
<keyword evidence="2 3" id="KW-1015">Disulfide bond</keyword>
<dbReference type="PROSITE" id="PS50068">
    <property type="entry name" value="LDLRA_2"/>
    <property type="match status" value="1"/>
</dbReference>
<dbReference type="InterPro" id="IPR051560">
    <property type="entry name" value="MAM_domain-containing"/>
</dbReference>
<comment type="caution">
    <text evidence="3">Lacks conserved residue(s) required for the propagation of feature annotation.</text>
</comment>
<reference evidence="6" key="1">
    <citation type="journal article" date="2017" name="Nat. Commun.">
        <title>The North American bullfrog draft genome provides insight into hormonal regulation of long noncoding RNA.</title>
        <authorList>
            <person name="Hammond S.A."/>
            <person name="Warren R.L."/>
            <person name="Vandervalk B.P."/>
            <person name="Kucuk E."/>
            <person name="Khan H."/>
            <person name="Gibb E.A."/>
            <person name="Pandoh P."/>
            <person name="Kirk H."/>
            <person name="Zhao Y."/>
            <person name="Jones M."/>
            <person name="Mungall A.J."/>
            <person name="Coope R."/>
            <person name="Pleasance S."/>
            <person name="Moore R.A."/>
            <person name="Holt R.A."/>
            <person name="Round J.M."/>
            <person name="Ohora S."/>
            <person name="Walle B.V."/>
            <person name="Veldhoen N."/>
            <person name="Helbing C.C."/>
            <person name="Birol I."/>
        </authorList>
    </citation>
    <scope>NUCLEOTIDE SEQUENCE [LARGE SCALE GENOMIC DNA]</scope>
</reference>
<evidence type="ECO:0000256" key="2">
    <source>
        <dbReference type="ARBA" id="ARBA00023157"/>
    </source>
</evidence>
<dbReference type="SUPFAM" id="SSF57424">
    <property type="entry name" value="LDL receptor-like module"/>
    <property type="match status" value="1"/>
</dbReference>
<protein>
    <recommendedName>
        <fullName evidence="4">MAM domain-containing protein</fullName>
    </recommendedName>
</protein>
<gene>
    <name evidence="5" type="ORF">AB205_0162580</name>
</gene>
<dbReference type="Gene3D" id="4.10.400.10">
    <property type="entry name" value="Low-density Lipoprotein Receptor"/>
    <property type="match status" value="1"/>
</dbReference>
<dbReference type="SUPFAM" id="SSF49899">
    <property type="entry name" value="Concanavalin A-like lectins/glucanases"/>
    <property type="match status" value="1"/>
</dbReference>
<dbReference type="InterPro" id="IPR000998">
    <property type="entry name" value="MAM_dom"/>
</dbReference>
<dbReference type="Proteomes" id="UP000228934">
    <property type="component" value="Unassembled WGS sequence"/>
</dbReference>
<dbReference type="Pfam" id="PF00057">
    <property type="entry name" value="Ldl_recept_a"/>
    <property type="match status" value="1"/>
</dbReference>
<keyword evidence="1" id="KW-0677">Repeat</keyword>
<dbReference type="PANTHER" id="PTHR23282:SF140">
    <property type="entry name" value="MAM AND LDL-RECEPTOR CLASS A DOMAIN-CONTAINING PROTEIN 1"/>
    <property type="match status" value="1"/>
</dbReference>
<dbReference type="SMART" id="SM00137">
    <property type="entry name" value="MAM"/>
    <property type="match status" value="1"/>
</dbReference>
<dbReference type="Gene3D" id="2.60.120.200">
    <property type="match status" value="1"/>
</dbReference>
<accession>A0A2G9S5X2</accession>
<dbReference type="CDD" id="cd00112">
    <property type="entry name" value="LDLa"/>
    <property type="match status" value="1"/>
</dbReference>